<evidence type="ECO:0000256" key="3">
    <source>
        <dbReference type="ARBA" id="ARBA00022801"/>
    </source>
</evidence>
<keyword evidence="4" id="KW-0326">Glycosidase</keyword>
<dbReference type="InterPro" id="IPR054723">
    <property type="entry name" value="Ams1-like_N"/>
</dbReference>
<proteinExistence type="inferred from homology"/>
<reference evidence="7" key="1">
    <citation type="submission" date="2019-09" db="EMBL/GenBank/DDBJ databases">
        <title>Mumia zhuanghuii sp. nov. isolated from the intestinal contents of plateau pika (Ochotona curzoniae) in the Qinghai-Tibet plateau of China.</title>
        <authorList>
            <person name="Tian Z."/>
        </authorList>
    </citation>
    <scope>NUCLEOTIDE SEQUENCE [LARGE SCALE GENOMIC DNA]</scope>
    <source>
        <strain evidence="7">JCM 30598</strain>
    </source>
</reference>
<dbReference type="PANTHER" id="PTHR46017">
    <property type="entry name" value="ALPHA-MANNOSIDASE 2C1"/>
    <property type="match status" value="1"/>
</dbReference>
<evidence type="ECO:0000313" key="6">
    <source>
        <dbReference type="EMBL" id="KAA9110681.1"/>
    </source>
</evidence>
<evidence type="ECO:0000313" key="7">
    <source>
        <dbReference type="Proteomes" id="UP000325827"/>
    </source>
</evidence>
<evidence type="ECO:0000256" key="4">
    <source>
        <dbReference type="ARBA" id="ARBA00023295"/>
    </source>
</evidence>
<gene>
    <name evidence="6" type="ORF">F6B43_03250</name>
</gene>
<organism evidence="6 7">
    <name type="scientific">Microbacterium rhizomatis</name>
    <dbReference type="NCBI Taxonomy" id="1631477"/>
    <lineage>
        <taxon>Bacteria</taxon>
        <taxon>Bacillati</taxon>
        <taxon>Actinomycetota</taxon>
        <taxon>Actinomycetes</taxon>
        <taxon>Micrococcales</taxon>
        <taxon>Microbacteriaceae</taxon>
        <taxon>Microbacterium</taxon>
    </lineage>
</organism>
<feature type="domain" description="Glycoside hydrolase family 38 central" evidence="5">
    <location>
        <begin position="528"/>
        <end position="601"/>
    </location>
</feature>
<dbReference type="InterPro" id="IPR041147">
    <property type="entry name" value="GH38_C"/>
</dbReference>
<dbReference type="Gene3D" id="1.20.1270.50">
    <property type="entry name" value="Glycoside hydrolase family 38, central domain"/>
    <property type="match status" value="1"/>
</dbReference>
<dbReference type="SUPFAM" id="SSF74650">
    <property type="entry name" value="Galactose mutarotase-like"/>
    <property type="match status" value="1"/>
</dbReference>
<dbReference type="Gene3D" id="3.20.110.10">
    <property type="entry name" value="Glycoside hydrolase 38, N terminal domain"/>
    <property type="match status" value="1"/>
</dbReference>
<dbReference type="PANTHER" id="PTHR46017:SF1">
    <property type="entry name" value="ALPHA-MANNOSIDASE 2C1"/>
    <property type="match status" value="1"/>
</dbReference>
<dbReference type="FunFam" id="1.20.1270.50:FF:000004">
    <property type="entry name" value="alpha-mannosidase 2C1 isoform X1"/>
    <property type="match status" value="1"/>
</dbReference>
<dbReference type="GO" id="GO:0004559">
    <property type="term" value="F:alpha-mannosidase activity"/>
    <property type="evidence" value="ECO:0007669"/>
    <property type="project" value="InterPro"/>
</dbReference>
<comment type="similarity">
    <text evidence="1">Belongs to the glycosyl hydrolase 38 family.</text>
</comment>
<dbReference type="InterPro" id="IPR000602">
    <property type="entry name" value="Glyco_hydro_38_N"/>
</dbReference>
<dbReference type="AlphaFoldDB" id="A0A5J5J3N9"/>
<dbReference type="SUPFAM" id="SSF88688">
    <property type="entry name" value="Families 57/38 glycoside transferase middle domain"/>
    <property type="match status" value="1"/>
</dbReference>
<dbReference type="InterPro" id="IPR027291">
    <property type="entry name" value="Glyco_hydro_38_N_sf"/>
</dbReference>
<dbReference type="SUPFAM" id="SSF88713">
    <property type="entry name" value="Glycoside hydrolase/deacetylase"/>
    <property type="match status" value="1"/>
</dbReference>
<dbReference type="Gene3D" id="2.60.40.2220">
    <property type="match status" value="1"/>
</dbReference>
<dbReference type="InterPro" id="IPR011682">
    <property type="entry name" value="Glyco_hydro_38_C"/>
</dbReference>
<dbReference type="GO" id="GO:0006013">
    <property type="term" value="P:mannose metabolic process"/>
    <property type="evidence" value="ECO:0007669"/>
    <property type="project" value="InterPro"/>
</dbReference>
<dbReference type="InterPro" id="IPR011013">
    <property type="entry name" value="Gal_mutarotase_sf_dom"/>
</dbReference>
<keyword evidence="3" id="KW-0378">Hydrolase</keyword>
<keyword evidence="7" id="KW-1185">Reference proteome</keyword>
<evidence type="ECO:0000259" key="5">
    <source>
        <dbReference type="SMART" id="SM00872"/>
    </source>
</evidence>
<protein>
    <submittedName>
        <fullName evidence="6">Alpha-mannosidase</fullName>
    </submittedName>
</protein>
<evidence type="ECO:0000256" key="2">
    <source>
        <dbReference type="ARBA" id="ARBA00022723"/>
    </source>
</evidence>
<dbReference type="InterPro" id="IPR037094">
    <property type="entry name" value="Glyco_hydro_38_cen_sf"/>
</dbReference>
<dbReference type="SMART" id="SM00872">
    <property type="entry name" value="Alpha-mann_mid"/>
    <property type="match status" value="1"/>
</dbReference>
<dbReference type="Pfam" id="PF09261">
    <property type="entry name" value="Alpha-mann_mid"/>
    <property type="match status" value="1"/>
</dbReference>
<dbReference type="EMBL" id="VYSA01000001">
    <property type="protein sequence ID" value="KAA9110681.1"/>
    <property type="molecule type" value="Genomic_DNA"/>
</dbReference>
<comment type="caution">
    <text evidence="6">The sequence shown here is derived from an EMBL/GenBank/DDBJ whole genome shotgun (WGS) entry which is preliminary data.</text>
</comment>
<dbReference type="InterPro" id="IPR011330">
    <property type="entry name" value="Glyco_hydro/deAcase_b/a-brl"/>
</dbReference>
<dbReference type="OrthoDB" id="9772207at2"/>
<dbReference type="Pfam" id="PF22907">
    <property type="entry name" value="Ams1-like_1st"/>
    <property type="match status" value="1"/>
</dbReference>
<sequence length="1001" mass="111082">MDHRNYPDARLSRWFESIRGHNARKARMIGFAVELIGFAAQHPREYRRLLSIRSRIYQRVAGLKAEILRSDEPIPFDAVDRAAFRALRPGTAWGGVGDCAWLRITGAVPAATGELHLMLGIRGEGLVFSPEGVVLDSVSTVWQQGDLPHSGGRFRPVRDVDLSNGRIELYADVAYNGFLLYEVGKAVYHGAHLATRDDEMFALYYDMLTLSVLAVSTDDESLSREVHAALDAAYRRFGAGDAAGARQALAPSLAAPSESEFVYTAVGHGHLDMAWLWPLRETHRKAARTYAKALGNIDRTDSLVYGTSQPQQMQWMKEQQPALFERLRNAAAAGRVELQGSFWVEPDTNLPGGESLVRQALVGRRFLQDEFALDADDLRMCWLPDTFGYSGNLPQILKKSGMDWFSTIKLAWNKVNTFPHRTFHWEGIDGSSVLVHMPPEGDYNARGAADGLLKGIAQYPERDLGTALLVYGSGDGGGGPGEVHVEVTGREMNLRGLPRIEFGSATSFFRRLETMEIAHTHVGELYLETHQGTYTTQARIKRFNRIVERKLHNVESLAAIVGADIRADLAPIWRDVLLNQFHDIIPGSSIERVNREAVSAYRRIERELDAHLGVLIEALPAGPAGRTALNLTNFPRREHIRIDGEWFHAEAAPYAAAVVEPAQPAPELAFTPDTMTNGILTLRFDASGEIVSCTDREGAELAGAGLNRLVLHDDPYQFPFDAWDIGMDYVDKPPQVLSAAHVRTCLDGPTVVRSALYRYPKVFIEQNVILEAGSDVVRFDTVVTWRETHKMLRAEFRPEHYGESVQSEIQFGHISRPTTERDSVERAQFEICAHKWIATDDGTAGFALLNDSKYGHRAKNGLISLNLLRAPTFPDKTADRGIHRFTYAFTPYAPADLGKVIREGYRLNNPLVVTAGAELPTFASTDQAGIVIETIKPAESGSGVVLRLYESLGVPTVTRLNVSRPYASARETNLMEIPQGDADLARLEFSPFEIKTIHLEG</sequence>
<dbReference type="InterPro" id="IPR028995">
    <property type="entry name" value="Glyco_hydro_57/38_cen_sf"/>
</dbReference>
<dbReference type="GO" id="GO:0030246">
    <property type="term" value="F:carbohydrate binding"/>
    <property type="evidence" value="ECO:0007669"/>
    <property type="project" value="InterPro"/>
</dbReference>
<evidence type="ECO:0000256" key="1">
    <source>
        <dbReference type="ARBA" id="ARBA00009792"/>
    </source>
</evidence>
<dbReference type="Pfam" id="PF17677">
    <property type="entry name" value="Glyco_hydro38C2"/>
    <property type="match status" value="1"/>
</dbReference>
<dbReference type="InterPro" id="IPR015341">
    <property type="entry name" value="Glyco_hydro_38_cen"/>
</dbReference>
<dbReference type="Proteomes" id="UP000325827">
    <property type="component" value="Unassembled WGS sequence"/>
</dbReference>
<dbReference type="GO" id="GO:0046872">
    <property type="term" value="F:metal ion binding"/>
    <property type="evidence" value="ECO:0007669"/>
    <property type="project" value="UniProtKB-KW"/>
</dbReference>
<name>A0A5J5J3N9_9MICO</name>
<dbReference type="CDD" id="cd10789">
    <property type="entry name" value="GH38N_AMII_ER_cytosolic"/>
    <property type="match status" value="1"/>
</dbReference>
<dbReference type="GO" id="GO:0009313">
    <property type="term" value="P:oligosaccharide catabolic process"/>
    <property type="evidence" value="ECO:0007669"/>
    <property type="project" value="TreeGrafter"/>
</dbReference>
<accession>A0A5J5J3N9</accession>
<dbReference type="Gene3D" id="2.70.98.30">
    <property type="entry name" value="Golgi alpha-mannosidase II, domain 4"/>
    <property type="match status" value="1"/>
</dbReference>
<keyword evidence="2" id="KW-0479">Metal-binding</keyword>
<dbReference type="Pfam" id="PF01074">
    <property type="entry name" value="Glyco_hydro_38N"/>
    <property type="match status" value="1"/>
</dbReference>
<dbReference type="Pfam" id="PF07748">
    <property type="entry name" value="Glyco_hydro_38C"/>
    <property type="match status" value="1"/>
</dbReference>